<evidence type="ECO:0000313" key="2">
    <source>
        <dbReference type="EMBL" id="KAH0450788.1"/>
    </source>
</evidence>
<name>A0AAV7G529_DENCH</name>
<dbReference type="Proteomes" id="UP000775213">
    <property type="component" value="Unassembled WGS sequence"/>
</dbReference>
<organism evidence="2 3">
    <name type="scientific">Dendrobium chrysotoxum</name>
    <name type="common">Orchid</name>
    <dbReference type="NCBI Taxonomy" id="161865"/>
    <lineage>
        <taxon>Eukaryota</taxon>
        <taxon>Viridiplantae</taxon>
        <taxon>Streptophyta</taxon>
        <taxon>Embryophyta</taxon>
        <taxon>Tracheophyta</taxon>
        <taxon>Spermatophyta</taxon>
        <taxon>Magnoliopsida</taxon>
        <taxon>Liliopsida</taxon>
        <taxon>Asparagales</taxon>
        <taxon>Orchidaceae</taxon>
        <taxon>Epidendroideae</taxon>
        <taxon>Malaxideae</taxon>
        <taxon>Dendrobiinae</taxon>
        <taxon>Dendrobium</taxon>
    </lineage>
</organism>
<evidence type="ECO:0000256" key="1">
    <source>
        <dbReference type="SAM" id="Phobius"/>
    </source>
</evidence>
<keyword evidence="1" id="KW-1133">Transmembrane helix</keyword>
<keyword evidence="1" id="KW-0812">Transmembrane</keyword>
<feature type="transmembrane region" description="Helical" evidence="1">
    <location>
        <begin position="12"/>
        <end position="41"/>
    </location>
</feature>
<accession>A0AAV7G529</accession>
<evidence type="ECO:0000313" key="3">
    <source>
        <dbReference type="Proteomes" id="UP000775213"/>
    </source>
</evidence>
<gene>
    <name evidence="2" type="ORF">IEQ34_021480</name>
</gene>
<protein>
    <submittedName>
        <fullName evidence="2">Uncharacterized protein</fullName>
    </submittedName>
</protein>
<sequence>MDITEVSIVHHIAIVLLVLWILESIGWSLSLLYFAALFYLFAVQSRVRVLKIVPTTLRKVCIRPTRLAVRVAPGSLPTTLRKACIDSLPARPNVKDGILGYAAPQQFHHHTGGSTTSATNRFLQALEYSLSLIHGLYVSINTLHCSDCNV</sequence>
<keyword evidence="3" id="KW-1185">Reference proteome</keyword>
<proteinExistence type="predicted"/>
<dbReference type="EMBL" id="JAGFBR010000018">
    <property type="protein sequence ID" value="KAH0450788.1"/>
    <property type="molecule type" value="Genomic_DNA"/>
</dbReference>
<keyword evidence="1" id="KW-0472">Membrane</keyword>
<reference evidence="2 3" key="1">
    <citation type="journal article" date="2021" name="Hortic Res">
        <title>Chromosome-scale assembly of the Dendrobium chrysotoxum genome enhances the understanding of orchid evolution.</title>
        <authorList>
            <person name="Zhang Y."/>
            <person name="Zhang G.Q."/>
            <person name="Zhang D."/>
            <person name="Liu X.D."/>
            <person name="Xu X.Y."/>
            <person name="Sun W.H."/>
            <person name="Yu X."/>
            <person name="Zhu X."/>
            <person name="Wang Z.W."/>
            <person name="Zhao X."/>
            <person name="Zhong W.Y."/>
            <person name="Chen H."/>
            <person name="Yin W.L."/>
            <person name="Huang T."/>
            <person name="Niu S.C."/>
            <person name="Liu Z.J."/>
        </authorList>
    </citation>
    <scope>NUCLEOTIDE SEQUENCE [LARGE SCALE GENOMIC DNA]</scope>
    <source>
        <strain evidence="2">Lindl</strain>
    </source>
</reference>
<comment type="caution">
    <text evidence="2">The sequence shown here is derived from an EMBL/GenBank/DDBJ whole genome shotgun (WGS) entry which is preliminary data.</text>
</comment>
<dbReference type="AlphaFoldDB" id="A0AAV7G529"/>